<comment type="caution">
    <text evidence="2">The sequence shown here is derived from an EMBL/GenBank/DDBJ whole genome shotgun (WGS) entry which is preliminary data.</text>
</comment>
<accession>A0ABR1T559</accession>
<evidence type="ECO:0000313" key="2">
    <source>
        <dbReference type="EMBL" id="KAK8041723.1"/>
    </source>
</evidence>
<feature type="region of interest" description="Disordered" evidence="1">
    <location>
        <begin position="1"/>
        <end position="75"/>
    </location>
</feature>
<feature type="compositionally biased region" description="Acidic residues" evidence="1">
    <location>
        <begin position="32"/>
        <end position="41"/>
    </location>
</feature>
<keyword evidence="3" id="KW-1185">Reference proteome</keyword>
<evidence type="ECO:0000256" key="1">
    <source>
        <dbReference type="SAM" id="MobiDB-lite"/>
    </source>
</evidence>
<dbReference type="EMBL" id="JAQQWK010000005">
    <property type="protein sequence ID" value="KAK8041723.1"/>
    <property type="molecule type" value="Genomic_DNA"/>
</dbReference>
<proteinExistence type="predicted"/>
<reference evidence="2 3" key="1">
    <citation type="submission" date="2023-01" db="EMBL/GenBank/DDBJ databases">
        <title>Analysis of 21 Apiospora genomes using comparative genomics revels a genus with tremendous synthesis potential of carbohydrate active enzymes and secondary metabolites.</title>
        <authorList>
            <person name="Sorensen T."/>
        </authorList>
    </citation>
    <scope>NUCLEOTIDE SEQUENCE [LARGE SCALE GENOMIC DNA]</scope>
    <source>
        <strain evidence="2 3">CBS 33761</strain>
    </source>
</reference>
<dbReference type="Proteomes" id="UP001444661">
    <property type="component" value="Unassembled WGS sequence"/>
</dbReference>
<name>A0ABR1T559_9PEZI</name>
<gene>
    <name evidence="2" type="ORF">PG993_006246</name>
</gene>
<sequence length="75" mass="8084">MAMRPRSLASKRIHARTRGPGRQPAYRSATPVDDDDDDDVEVGVKSQSEISVRRTCPPGRAPDPEAAAARGTNDP</sequence>
<evidence type="ECO:0000313" key="3">
    <source>
        <dbReference type="Proteomes" id="UP001444661"/>
    </source>
</evidence>
<feature type="compositionally biased region" description="Basic residues" evidence="1">
    <location>
        <begin position="9"/>
        <end position="19"/>
    </location>
</feature>
<protein>
    <submittedName>
        <fullName evidence="2">Uncharacterized protein</fullName>
    </submittedName>
</protein>
<organism evidence="2 3">
    <name type="scientific">Apiospora rasikravindrae</name>
    <dbReference type="NCBI Taxonomy" id="990691"/>
    <lineage>
        <taxon>Eukaryota</taxon>
        <taxon>Fungi</taxon>
        <taxon>Dikarya</taxon>
        <taxon>Ascomycota</taxon>
        <taxon>Pezizomycotina</taxon>
        <taxon>Sordariomycetes</taxon>
        <taxon>Xylariomycetidae</taxon>
        <taxon>Amphisphaeriales</taxon>
        <taxon>Apiosporaceae</taxon>
        <taxon>Apiospora</taxon>
    </lineage>
</organism>